<gene>
    <name evidence="2" type="ORF">AMATHDRAFT_8007</name>
</gene>
<evidence type="ECO:0000313" key="2">
    <source>
        <dbReference type="EMBL" id="PFH46289.1"/>
    </source>
</evidence>
<dbReference type="OrthoDB" id="2757916at2759"/>
<accession>A0A2A9N7V7</accession>
<feature type="compositionally biased region" description="Low complexity" evidence="1">
    <location>
        <begin position="101"/>
        <end position="114"/>
    </location>
</feature>
<dbReference type="EMBL" id="KZ302213">
    <property type="protein sequence ID" value="PFH46289.1"/>
    <property type="molecule type" value="Genomic_DNA"/>
</dbReference>
<name>A0A2A9N7V7_9AGAR</name>
<feature type="region of interest" description="Disordered" evidence="1">
    <location>
        <begin position="232"/>
        <end position="255"/>
    </location>
</feature>
<proteinExistence type="predicted"/>
<dbReference type="AlphaFoldDB" id="A0A2A9N7V7"/>
<dbReference type="Proteomes" id="UP000242287">
    <property type="component" value="Unassembled WGS sequence"/>
</dbReference>
<protein>
    <submittedName>
        <fullName evidence="2">Uncharacterized protein</fullName>
    </submittedName>
</protein>
<reference evidence="2 3" key="1">
    <citation type="submission" date="2014-02" db="EMBL/GenBank/DDBJ databases">
        <title>Transposable element dynamics among asymbiotic and ectomycorrhizal Amanita fungi.</title>
        <authorList>
            <consortium name="DOE Joint Genome Institute"/>
            <person name="Hess J."/>
            <person name="Skrede I."/>
            <person name="Wolfe B."/>
            <person name="LaButti K."/>
            <person name="Ohm R.A."/>
            <person name="Grigoriev I.V."/>
            <person name="Pringle A."/>
        </authorList>
    </citation>
    <scope>NUCLEOTIDE SEQUENCE [LARGE SCALE GENOMIC DNA]</scope>
    <source>
        <strain evidence="2 3">SKay4041</strain>
    </source>
</reference>
<sequence>MSTRAEQRRLRLLEIEKEQHLEDAEALKMTEEQRQILLRSFQSVKFEFSDLDGLSWSDSALRKLHKESRTAKNSNNATFVVLTNADLASFSPDDTIRVSSLCRPRSSSRSNPVSGADSLQHDETALGASLKYRKRDGARIRSPIKGLFSALTSAATSGSDGWWYSSDSNKASQETKNDEVCHSNTTRTRGSTFSILSDKIFFPKSPTPTVTTTLLDFGDHVTNQKSDTFVSVTPLPSPSMPSRSRVLDMLSSSTSAPDFGPHSTRYY</sequence>
<evidence type="ECO:0000256" key="1">
    <source>
        <dbReference type="SAM" id="MobiDB-lite"/>
    </source>
</evidence>
<feature type="region of interest" description="Disordered" evidence="1">
    <location>
        <begin position="101"/>
        <end position="120"/>
    </location>
</feature>
<keyword evidence="3" id="KW-1185">Reference proteome</keyword>
<organism evidence="2 3">
    <name type="scientific">Amanita thiersii Skay4041</name>
    <dbReference type="NCBI Taxonomy" id="703135"/>
    <lineage>
        <taxon>Eukaryota</taxon>
        <taxon>Fungi</taxon>
        <taxon>Dikarya</taxon>
        <taxon>Basidiomycota</taxon>
        <taxon>Agaricomycotina</taxon>
        <taxon>Agaricomycetes</taxon>
        <taxon>Agaricomycetidae</taxon>
        <taxon>Agaricales</taxon>
        <taxon>Pluteineae</taxon>
        <taxon>Amanitaceae</taxon>
        <taxon>Amanita</taxon>
    </lineage>
</organism>
<evidence type="ECO:0000313" key="3">
    <source>
        <dbReference type="Proteomes" id="UP000242287"/>
    </source>
</evidence>